<dbReference type="EMBL" id="RYFC01000001">
    <property type="protein sequence ID" value="RTZ49417.1"/>
    <property type="molecule type" value="Genomic_DNA"/>
</dbReference>
<reference evidence="1 2" key="1">
    <citation type="submission" date="2018-12" db="EMBL/GenBank/DDBJ databases">
        <title>Draft Genome Sequence of Chryseobacterium arthrosphaerae strain ED882-96 Isolated from the Blood of a Patient with Liver Cirrhosis in Taiwan.</title>
        <authorList>
            <person name="Lin J.-N."/>
            <person name="Lai C.-H."/>
            <person name="Yang C.-H."/>
            <person name="Huang Y.-H."/>
        </authorList>
    </citation>
    <scope>NUCLEOTIDE SEQUENCE [LARGE SCALE GENOMIC DNA]</scope>
    <source>
        <strain evidence="1 2">ED882-96</strain>
    </source>
</reference>
<name>A0A432DYX4_9FLAO</name>
<evidence type="ECO:0000313" key="1">
    <source>
        <dbReference type="EMBL" id="RTZ49417.1"/>
    </source>
</evidence>
<gene>
    <name evidence="1" type="ORF">EJ377_01830</name>
</gene>
<dbReference type="AlphaFoldDB" id="A0A432DYX4"/>
<comment type="caution">
    <text evidence="1">The sequence shown here is derived from an EMBL/GenBank/DDBJ whole genome shotgun (WGS) entry which is preliminary data.</text>
</comment>
<accession>A0A432DYX4</accession>
<sequence length="110" mass="12804">MLYKTIKLGDQKSEQNYGAKKIVDVYFYCVFRYWNDITNISWTDVGKFIESIFSLKHGMKLFRLYKWYWDDLTSWKGFSQDPVGMILQKAAGIANKVLVIAGVITGILVY</sequence>
<evidence type="ECO:0000313" key="2">
    <source>
        <dbReference type="Proteomes" id="UP000276953"/>
    </source>
</evidence>
<organism evidence="1 2">
    <name type="scientific">Chryseobacterium arthrosphaerae</name>
    <dbReference type="NCBI Taxonomy" id="651561"/>
    <lineage>
        <taxon>Bacteria</taxon>
        <taxon>Pseudomonadati</taxon>
        <taxon>Bacteroidota</taxon>
        <taxon>Flavobacteriia</taxon>
        <taxon>Flavobacteriales</taxon>
        <taxon>Weeksellaceae</taxon>
        <taxon>Chryseobacterium group</taxon>
        <taxon>Chryseobacterium</taxon>
    </lineage>
</organism>
<dbReference type="Proteomes" id="UP000276953">
    <property type="component" value="Unassembled WGS sequence"/>
</dbReference>
<proteinExistence type="predicted"/>
<protein>
    <submittedName>
        <fullName evidence="1">Uncharacterized protein</fullName>
    </submittedName>
</protein>